<dbReference type="PANTHER" id="PTHR32046">
    <property type="entry name" value="G DOMAIN-CONTAINING PROTEIN"/>
    <property type="match status" value="1"/>
</dbReference>
<accession>A0A7R9AHV0</accession>
<dbReference type="OrthoDB" id="2386367at2759"/>
<dbReference type="Gene3D" id="3.40.50.300">
    <property type="entry name" value="P-loop containing nucleotide triphosphate hydrolases"/>
    <property type="match status" value="1"/>
</dbReference>
<protein>
    <recommendedName>
        <fullName evidence="2">Septin-type G domain-containing protein</fullName>
    </recommendedName>
</protein>
<evidence type="ECO:0000313" key="4">
    <source>
        <dbReference type="Proteomes" id="UP000677054"/>
    </source>
</evidence>
<name>A0A7R9AHV0_9CRUS</name>
<comment type="similarity">
    <text evidence="1">Belongs to the TRAFAC class TrmE-Era-EngA-EngB-Septin-like GTPase superfamily. Septin GTPase family.</text>
</comment>
<dbReference type="InterPro" id="IPR027417">
    <property type="entry name" value="P-loop_NTPase"/>
</dbReference>
<reference evidence="3" key="1">
    <citation type="submission" date="2020-11" db="EMBL/GenBank/DDBJ databases">
        <authorList>
            <person name="Tran Van P."/>
        </authorList>
    </citation>
    <scope>NUCLEOTIDE SEQUENCE</scope>
</reference>
<organism evidence="3">
    <name type="scientific">Darwinula stevensoni</name>
    <dbReference type="NCBI Taxonomy" id="69355"/>
    <lineage>
        <taxon>Eukaryota</taxon>
        <taxon>Metazoa</taxon>
        <taxon>Ecdysozoa</taxon>
        <taxon>Arthropoda</taxon>
        <taxon>Crustacea</taxon>
        <taxon>Oligostraca</taxon>
        <taxon>Ostracoda</taxon>
        <taxon>Podocopa</taxon>
        <taxon>Podocopida</taxon>
        <taxon>Darwinulocopina</taxon>
        <taxon>Darwinuloidea</taxon>
        <taxon>Darwinulidae</taxon>
        <taxon>Darwinula</taxon>
    </lineage>
</organism>
<gene>
    <name evidence="3" type="ORF">DSTB1V02_LOCUS14332</name>
</gene>
<dbReference type="PANTHER" id="PTHR32046:SF14">
    <property type="match status" value="1"/>
</dbReference>
<dbReference type="GO" id="GO:0005525">
    <property type="term" value="F:GTP binding"/>
    <property type="evidence" value="ECO:0007669"/>
    <property type="project" value="UniProtKB-KW"/>
</dbReference>
<evidence type="ECO:0000256" key="1">
    <source>
        <dbReference type="RuleBase" id="RU004560"/>
    </source>
</evidence>
<feature type="non-terminal residue" evidence="3">
    <location>
        <position position="1"/>
    </location>
</feature>
<proteinExistence type="inferred from homology"/>
<dbReference type="InterPro" id="IPR030379">
    <property type="entry name" value="G_SEPTIN_dom"/>
</dbReference>
<keyword evidence="4" id="KW-1185">Reference proteome</keyword>
<dbReference type="Proteomes" id="UP000677054">
    <property type="component" value="Unassembled WGS sequence"/>
</dbReference>
<feature type="domain" description="Septin-type G" evidence="2">
    <location>
        <begin position="63"/>
        <end position="143"/>
    </location>
</feature>
<evidence type="ECO:0000313" key="3">
    <source>
        <dbReference type="EMBL" id="CAD7254586.1"/>
    </source>
</evidence>
<keyword evidence="1" id="KW-0342">GTP-binding</keyword>
<dbReference type="Pfam" id="PF00735">
    <property type="entry name" value="Septin"/>
    <property type="match status" value="1"/>
</dbReference>
<sequence>MSPLQTPRTPAIYLKEKGINIYQGRPSLYETRVVDIMRDLGNRTAMCKLPFESTHEERPEKVIILLGATGAGKSTLVNAFVNHFYGVQREDPFRLVLIPENESGKPMSESQTSWITAYTFPWQEGCQAPYNLTIVDTPGFGDTKGLIGDKNITTQLQTFFAKGKPEGLDHVDGIGFVLQASNARLTPTEKYIFDSILSAFGKDVIKNIYLMITFADSKSPPVLEAVKEANIPFVEYFCFNNSALFTSNEAKDSRDLRFDTMFWKLGAKSFSNFFDRFRQSKPVSLQLSNQVLKERHALEATIQAIQTRIQY</sequence>
<dbReference type="EMBL" id="CAJPEV010010671">
    <property type="protein sequence ID" value="CAG0906053.1"/>
    <property type="molecule type" value="Genomic_DNA"/>
</dbReference>
<dbReference type="EMBL" id="LR910189">
    <property type="protein sequence ID" value="CAD7254586.1"/>
    <property type="molecule type" value="Genomic_DNA"/>
</dbReference>
<dbReference type="SUPFAM" id="SSF52540">
    <property type="entry name" value="P-loop containing nucleoside triphosphate hydrolases"/>
    <property type="match status" value="1"/>
</dbReference>
<keyword evidence="1" id="KW-0547">Nucleotide-binding</keyword>
<dbReference type="CDD" id="cd00882">
    <property type="entry name" value="Ras_like_GTPase"/>
    <property type="match status" value="1"/>
</dbReference>
<evidence type="ECO:0000259" key="2">
    <source>
        <dbReference type="Pfam" id="PF00735"/>
    </source>
</evidence>
<dbReference type="AlphaFoldDB" id="A0A7R9AHV0"/>